<keyword evidence="2" id="KW-1185">Reference proteome</keyword>
<accession>A0A015L5D9</accession>
<sequence>MEQNNLKDQFSDPQPNFNNYTFQSIPEQASYVNLPCMAPAQNVTIEHQLTFGQNNFIVDQQNLYYFYYQPPNDHCNYHICCKEISLNKVIQLLNEFSDGNINSNQYEYIFFYNQQSNGKIYQIFCEIVIPSLILNRVIYGIEIYQNFEHERLLFTFNQKENLKFYLTQYLKPLLY</sequence>
<comment type="caution">
    <text evidence="1">The sequence shown here is derived from an EMBL/GenBank/DDBJ whole genome shotgun (WGS) entry which is preliminary data.</text>
</comment>
<dbReference type="OrthoDB" id="2305771at2759"/>
<proteinExistence type="predicted"/>
<dbReference type="Proteomes" id="UP000022910">
    <property type="component" value="Unassembled WGS sequence"/>
</dbReference>
<gene>
    <name evidence="1" type="ORF">RirG_112040</name>
</gene>
<name>A0A015L5D9_RHIIW</name>
<dbReference type="AlphaFoldDB" id="A0A015L5D9"/>
<protein>
    <submittedName>
        <fullName evidence="1">Uncharacterized protein</fullName>
    </submittedName>
</protein>
<evidence type="ECO:0000313" key="1">
    <source>
        <dbReference type="EMBL" id="EXX67706.1"/>
    </source>
</evidence>
<dbReference type="EMBL" id="JEMT01017613">
    <property type="protein sequence ID" value="EXX67706.1"/>
    <property type="molecule type" value="Genomic_DNA"/>
</dbReference>
<dbReference type="HOGENOM" id="CLU_113001_0_0_1"/>
<organism evidence="1 2">
    <name type="scientific">Rhizophagus irregularis (strain DAOM 197198w)</name>
    <name type="common">Glomus intraradices</name>
    <dbReference type="NCBI Taxonomy" id="1432141"/>
    <lineage>
        <taxon>Eukaryota</taxon>
        <taxon>Fungi</taxon>
        <taxon>Fungi incertae sedis</taxon>
        <taxon>Mucoromycota</taxon>
        <taxon>Glomeromycotina</taxon>
        <taxon>Glomeromycetes</taxon>
        <taxon>Glomerales</taxon>
        <taxon>Glomeraceae</taxon>
        <taxon>Rhizophagus</taxon>
    </lineage>
</organism>
<reference evidence="1 2" key="1">
    <citation type="submission" date="2014-02" db="EMBL/GenBank/DDBJ databases">
        <title>Single nucleus genome sequencing reveals high similarity among nuclei of an endomycorrhizal fungus.</title>
        <authorList>
            <person name="Lin K."/>
            <person name="Geurts R."/>
            <person name="Zhang Z."/>
            <person name="Limpens E."/>
            <person name="Saunders D.G."/>
            <person name="Mu D."/>
            <person name="Pang E."/>
            <person name="Cao H."/>
            <person name="Cha H."/>
            <person name="Lin T."/>
            <person name="Zhou Q."/>
            <person name="Shang Y."/>
            <person name="Li Y."/>
            <person name="Ivanov S."/>
            <person name="Sharma T."/>
            <person name="Velzen R.V."/>
            <person name="Ruijter N.D."/>
            <person name="Aanen D.K."/>
            <person name="Win J."/>
            <person name="Kamoun S."/>
            <person name="Bisseling T."/>
            <person name="Huang S."/>
        </authorList>
    </citation>
    <scope>NUCLEOTIDE SEQUENCE [LARGE SCALE GENOMIC DNA]</scope>
    <source>
        <strain evidence="2">DAOM197198w</strain>
    </source>
</reference>
<evidence type="ECO:0000313" key="2">
    <source>
        <dbReference type="Proteomes" id="UP000022910"/>
    </source>
</evidence>